<sequence length="66" mass="6856">MCSILRTAFSIPNSWEGIGLDLGARTTEETALSIAAEILLEQTHATGLPLCSLAGPIHAPAERAPA</sequence>
<reference evidence="1 2" key="1">
    <citation type="journal article" date="2019" name="Int. J. Syst. Evol. Microbiol.">
        <title>The Global Catalogue of Microorganisms (GCM) 10K type strain sequencing project: providing services to taxonomists for standard genome sequencing and annotation.</title>
        <authorList>
            <consortium name="The Broad Institute Genomics Platform"/>
            <consortium name="The Broad Institute Genome Sequencing Center for Infectious Disease"/>
            <person name="Wu L."/>
            <person name="Ma J."/>
        </authorList>
    </citation>
    <scope>NUCLEOTIDE SEQUENCE [LARGE SCALE GENOMIC DNA]</scope>
    <source>
        <strain evidence="1 2">JCM 14969</strain>
    </source>
</reference>
<keyword evidence="2" id="KW-1185">Reference proteome</keyword>
<organism evidence="1 2">
    <name type="scientific">Kribbella sancticallisti</name>
    <dbReference type="NCBI Taxonomy" id="460087"/>
    <lineage>
        <taxon>Bacteria</taxon>
        <taxon>Bacillati</taxon>
        <taxon>Actinomycetota</taxon>
        <taxon>Actinomycetes</taxon>
        <taxon>Propionibacteriales</taxon>
        <taxon>Kribbellaceae</taxon>
        <taxon>Kribbella</taxon>
    </lineage>
</organism>
<dbReference type="EMBL" id="BAAAOS010000018">
    <property type="protein sequence ID" value="GAA1573582.1"/>
    <property type="molecule type" value="Genomic_DNA"/>
</dbReference>
<protein>
    <submittedName>
        <fullName evidence="1">Uncharacterized protein</fullName>
    </submittedName>
</protein>
<proteinExistence type="predicted"/>
<name>A0ABN2DAF2_9ACTN</name>
<gene>
    <name evidence="1" type="ORF">GCM10009789_28870</name>
</gene>
<evidence type="ECO:0000313" key="1">
    <source>
        <dbReference type="EMBL" id="GAA1573582.1"/>
    </source>
</evidence>
<comment type="caution">
    <text evidence="1">The sequence shown here is derived from an EMBL/GenBank/DDBJ whole genome shotgun (WGS) entry which is preliminary data.</text>
</comment>
<evidence type="ECO:0000313" key="2">
    <source>
        <dbReference type="Proteomes" id="UP001500393"/>
    </source>
</evidence>
<dbReference type="Proteomes" id="UP001500393">
    <property type="component" value="Unassembled WGS sequence"/>
</dbReference>
<dbReference type="Gene3D" id="3.40.50.720">
    <property type="entry name" value="NAD(P)-binding Rossmann-like Domain"/>
    <property type="match status" value="1"/>
</dbReference>
<accession>A0ABN2DAF2</accession>